<accession>A0A9D1H322</accession>
<evidence type="ECO:0000256" key="7">
    <source>
        <dbReference type="ARBA" id="ARBA00022842"/>
    </source>
</evidence>
<evidence type="ECO:0000313" key="13">
    <source>
        <dbReference type="EMBL" id="HIT85343.1"/>
    </source>
</evidence>
<keyword evidence="5 10" id="KW-0479">Metal-binding</keyword>
<dbReference type="PROSITE" id="PS51257">
    <property type="entry name" value="PROKAR_LIPOPROTEIN"/>
    <property type="match status" value="1"/>
</dbReference>
<evidence type="ECO:0000256" key="12">
    <source>
        <dbReference type="RuleBase" id="RU363002"/>
    </source>
</evidence>
<keyword evidence="7 10" id="KW-0460">Magnesium</keyword>
<evidence type="ECO:0000313" key="14">
    <source>
        <dbReference type="Proteomes" id="UP000824165"/>
    </source>
</evidence>
<dbReference type="InterPro" id="IPR003374">
    <property type="entry name" value="ApbE-like_sf"/>
</dbReference>
<evidence type="ECO:0000256" key="11">
    <source>
        <dbReference type="PIRSR" id="PIRSR006268-2"/>
    </source>
</evidence>
<feature type="chain" id="PRO_5039747843" description="FAD:protein FMN transferase" evidence="12">
    <location>
        <begin position="21"/>
        <end position="329"/>
    </location>
</feature>
<feature type="signal peptide" evidence="12">
    <location>
        <begin position="1"/>
        <end position="20"/>
    </location>
</feature>
<name>A0A9D1H322_9FIRM</name>
<keyword evidence="3 10" id="KW-0285">Flavoprotein</keyword>
<comment type="cofactor">
    <cofactor evidence="11">
        <name>Mg(2+)</name>
        <dbReference type="ChEBI" id="CHEBI:18420"/>
    </cofactor>
    <cofactor evidence="11">
        <name>Mn(2+)</name>
        <dbReference type="ChEBI" id="CHEBI:29035"/>
    </cofactor>
    <text evidence="11">Magnesium. Can also use manganese.</text>
</comment>
<reference evidence="13" key="2">
    <citation type="journal article" date="2021" name="PeerJ">
        <title>Extensive microbial diversity within the chicken gut microbiome revealed by metagenomics and culture.</title>
        <authorList>
            <person name="Gilroy R."/>
            <person name="Ravi A."/>
            <person name="Getino M."/>
            <person name="Pursley I."/>
            <person name="Horton D.L."/>
            <person name="Alikhan N.F."/>
            <person name="Baker D."/>
            <person name="Gharbi K."/>
            <person name="Hall N."/>
            <person name="Watson M."/>
            <person name="Adriaenssens E.M."/>
            <person name="Foster-Nyarko E."/>
            <person name="Jarju S."/>
            <person name="Secka A."/>
            <person name="Antonio M."/>
            <person name="Oren A."/>
            <person name="Chaudhuri R.R."/>
            <person name="La Ragione R."/>
            <person name="Hildebrand F."/>
            <person name="Pallen M.J."/>
        </authorList>
    </citation>
    <scope>NUCLEOTIDE SEQUENCE</scope>
    <source>
        <strain evidence="13">CHK181-108</strain>
    </source>
</reference>
<dbReference type="PIRSF" id="PIRSF006268">
    <property type="entry name" value="ApbE"/>
    <property type="match status" value="1"/>
</dbReference>
<gene>
    <name evidence="13" type="ORF">IAA60_05500</name>
</gene>
<organism evidence="13 14">
    <name type="scientific">Candidatus Ornithomonoglobus intestinigallinarum</name>
    <dbReference type="NCBI Taxonomy" id="2840894"/>
    <lineage>
        <taxon>Bacteria</taxon>
        <taxon>Bacillati</taxon>
        <taxon>Bacillota</taxon>
        <taxon>Clostridia</taxon>
        <taxon>Candidatus Ornithomonoglobus</taxon>
    </lineage>
</organism>
<dbReference type="AlphaFoldDB" id="A0A9D1H322"/>
<dbReference type="Pfam" id="PF02424">
    <property type="entry name" value="ApbE"/>
    <property type="match status" value="1"/>
</dbReference>
<feature type="binding site" evidence="11">
    <location>
        <position position="278"/>
    </location>
    <ligand>
        <name>Mg(2+)</name>
        <dbReference type="ChEBI" id="CHEBI:18420"/>
    </ligand>
</feature>
<dbReference type="PANTHER" id="PTHR30040:SF2">
    <property type="entry name" value="FAD:PROTEIN FMN TRANSFERASE"/>
    <property type="match status" value="1"/>
</dbReference>
<comment type="subcellular location">
    <subcellularLocation>
        <location evidence="12">Cell inner membrane</location>
        <topology evidence="12">Lipid-anchor</topology>
        <orientation evidence="12">Periplasmic side</orientation>
    </subcellularLocation>
</comment>
<evidence type="ECO:0000256" key="2">
    <source>
        <dbReference type="ARBA" id="ARBA00016337"/>
    </source>
</evidence>
<keyword evidence="12" id="KW-0449">Lipoprotein</keyword>
<dbReference type="EMBL" id="DVLU01000053">
    <property type="protein sequence ID" value="HIT85343.1"/>
    <property type="molecule type" value="Genomic_DNA"/>
</dbReference>
<evidence type="ECO:0000256" key="10">
    <source>
        <dbReference type="PIRNR" id="PIRNR006268"/>
    </source>
</evidence>
<keyword evidence="6 10" id="KW-0274">FAD</keyword>
<dbReference type="EC" id="2.7.1.180" evidence="1 10"/>
<feature type="binding site" evidence="11">
    <location>
        <position position="161"/>
    </location>
    <ligand>
        <name>Mg(2+)</name>
        <dbReference type="ChEBI" id="CHEBI:18420"/>
    </ligand>
</feature>
<evidence type="ECO:0000256" key="1">
    <source>
        <dbReference type="ARBA" id="ARBA00011955"/>
    </source>
</evidence>
<dbReference type="GO" id="GO:0005886">
    <property type="term" value="C:plasma membrane"/>
    <property type="evidence" value="ECO:0007669"/>
    <property type="project" value="UniProtKB-SubCell"/>
</dbReference>
<keyword evidence="4 10" id="KW-0808">Transferase</keyword>
<comment type="function">
    <text evidence="12">Flavin transferase that catalyzes the transfer of the FMN moiety of FAD and its covalent binding to the hydroxyl group of a threonine residue in a target flavoprotein.</text>
</comment>
<keyword evidence="12" id="KW-0472">Membrane</keyword>
<dbReference type="PANTHER" id="PTHR30040">
    <property type="entry name" value="THIAMINE BIOSYNTHESIS LIPOPROTEIN APBE"/>
    <property type="match status" value="1"/>
</dbReference>
<feature type="binding site" evidence="11">
    <location>
        <position position="274"/>
    </location>
    <ligand>
        <name>Mg(2+)</name>
        <dbReference type="ChEBI" id="CHEBI:18420"/>
    </ligand>
</feature>
<dbReference type="GO" id="GO:0016740">
    <property type="term" value="F:transferase activity"/>
    <property type="evidence" value="ECO:0007669"/>
    <property type="project" value="UniProtKB-UniRule"/>
</dbReference>
<keyword evidence="12" id="KW-1003">Cell membrane</keyword>
<dbReference type="Gene3D" id="3.10.520.10">
    <property type="entry name" value="ApbE-like domains"/>
    <property type="match status" value="1"/>
</dbReference>
<dbReference type="SUPFAM" id="SSF143631">
    <property type="entry name" value="ApbE-like"/>
    <property type="match status" value="1"/>
</dbReference>
<sequence>MKRFFKISALAAALSLLLSACGERRYQKEIFAMDTVMDLTVYAKSEDVINGAAQLIFELDSELDNNDAGSALSRLNASGGGEMTRSICDIVNTAADIYSKTDGSFDITVAPVMRAWGFYEKDFRVPADSELSAALSKTGFDKLKINGRNIELCGTELDLGGIAKGYAADKTIEYFKENNVGSALISLGGNVYALGKNPNGRPWTVAVADPNDPENILGELEAADISVVTSGIYMRNFELDGKFYHHITDPETGKNPENNLASVTVAGPCSAVCDALSTAFFVMGEEKASEYLKKYGGVEALFVYKDGSISASGGLADTFKTEHTIKIIH</sequence>
<evidence type="ECO:0000256" key="6">
    <source>
        <dbReference type="ARBA" id="ARBA00022827"/>
    </source>
</evidence>
<evidence type="ECO:0000256" key="4">
    <source>
        <dbReference type="ARBA" id="ARBA00022679"/>
    </source>
</evidence>
<dbReference type="InterPro" id="IPR024932">
    <property type="entry name" value="ApbE"/>
</dbReference>
<protein>
    <recommendedName>
        <fullName evidence="2 10">FAD:protein FMN transferase</fullName>
        <ecNumber evidence="1 10">2.7.1.180</ecNumber>
    </recommendedName>
    <alternativeName>
        <fullName evidence="8 10">Flavin transferase</fullName>
    </alternativeName>
</protein>
<evidence type="ECO:0000256" key="3">
    <source>
        <dbReference type="ARBA" id="ARBA00022630"/>
    </source>
</evidence>
<dbReference type="GO" id="GO:0046872">
    <property type="term" value="F:metal ion binding"/>
    <property type="evidence" value="ECO:0007669"/>
    <property type="project" value="UniProtKB-UniRule"/>
</dbReference>
<keyword evidence="12" id="KW-0732">Signal</keyword>
<dbReference type="Proteomes" id="UP000824165">
    <property type="component" value="Unassembled WGS sequence"/>
</dbReference>
<reference evidence="13" key="1">
    <citation type="submission" date="2020-10" db="EMBL/GenBank/DDBJ databases">
        <authorList>
            <person name="Gilroy R."/>
        </authorList>
    </citation>
    <scope>NUCLEOTIDE SEQUENCE</scope>
    <source>
        <strain evidence="13">CHK181-108</strain>
    </source>
</reference>
<comment type="catalytic activity">
    <reaction evidence="9 10 12">
        <text>L-threonyl-[protein] + FAD = FMN-L-threonyl-[protein] + AMP + H(+)</text>
        <dbReference type="Rhea" id="RHEA:36847"/>
        <dbReference type="Rhea" id="RHEA-COMP:11060"/>
        <dbReference type="Rhea" id="RHEA-COMP:11061"/>
        <dbReference type="ChEBI" id="CHEBI:15378"/>
        <dbReference type="ChEBI" id="CHEBI:30013"/>
        <dbReference type="ChEBI" id="CHEBI:57692"/>
        <dbReference type="ChEBI" id="CHEBI:74257"/>
        <dbReference type="ChEBI" id="CHEBI:456215"/>
        <dbReference type="EC" id="2.7.1.180"/>
    </reaction>
</comment>
<evidence type="ECO:0000256" key="9">
    <source>
        <dbReference type="ARBA" id="ARBA00048540"/>
    </source>
</evidence>
<evidence type="ECO:0000256" key="8">
    <source>
        <dbReference type="ARBA" id="ARBA00031306"/>
    </source>
</evidence>
<comment type="caution">
    <text evidence="13">The sequence shown here is derived from an EMBL/GenBank/DDBJ whole genome shotgun (WGS) entry which is preliminary data.</text>
</comment>
<evidence type="ECO:0000256" key="5">
    <source>
        <dbReference type="ARBA" id="ARBA00022723"/>
    </source>
</evidence>
<proteinExistence type="inferred from homology"/>
<comment type="similarity">
    <text evidence="10 12">Belongs to the ApbE family.</text>
</comment>
<keyword evidence="12" id="KW-0997">Cell inner membrane</keyword>